<reference evidence="1 2" key="1">
    <citation type="submission" date="2018-06" db="EMBL/GenBank/DDBJ databases">
        <title>Marinomonas sp. YLB-05 draft genome sequence.</title>
        <authorList>
            <person name="Yu L."/>
            <person name="Tang X."/>
        </authorList>
    </citation>
    <scope>NUCLEOTIDE SEQUENCE [LARGE SCALE GENOMIC DNA]</scope>
    <source>
        <strain evidence="1 2">YLB-05</strain>
    </source>
</reference>
<sequence length="610" mass="69951">MRIAKITPTIDTLWRIDFFGYIDYNDKQGRKRSQPVIEVLLSEVVIGLTLHPLSREFNSKSISDYKNQISVEVPITYLLILRIGQIWKNEQLHLTPNYKELSLKNVLISDDTSYPILCGEKDLSEQGAAFPSYFIPTSHHPYHQRCTKTSAEVVVHNGRKYIFPHVVLIQAYFQMNAWAFSQLFQFGLHLDTLFYPQNTYLRSEREAVIQLRSKVKDISAPTLARIAFNEWAQKAALMISSNLAIQEANNWKKTPKTKFPFRGKTNLVVRGKFIPENFIVYEILSCSSVFPFDSLDYYRDNAGKVENPRSNILQTGPEGKPAYAPPRISAAENFQLTPQDEPALDLGELDIELDNTLTTNLSELANVALERCYNPENLEPFSSAKGHMKFLEATSGNTGEHTSGGRGSKVDLSPDIAGKERFIFPKKINRLELFRDVIRHLESSPDVANLRLISINGHLGKNSQYSYFPASYTEKKRQRTWRYTDKKCSKEHLRRAITVEFEFKAVYVCLIEVERRIELQEGMEGWVELDDVATLMIVSEKPQIAYVRVKSLFQSCSDNSGVWQTKEKRPQNNENSKILILRHPAHDSVLDKSYASKFTNYILNKLTNQD</sequence>
<dbReference type="Proteomes" id="UP000254326">
    <property type="component" value="Unassembled WGS sequence"/>
</dbReference>
<dbReference type="OrthoDB" id="6736327at2"/>
<name>A0A370U8S7_9GAMM</name>
<keyword evidence="2" id="KW-1185">Reference proteome</keyword>
<comment type="caution">
    <text evidence="1">The sequence shown here is derived from an EMBL/GenBank/DDBJ whole genome shotgun (WGS) entry which is preliminary data.</text>
</comment>
<dbReference type="RefSeq" id="WP_115468181.1">
    <property type="nucleotide sequence ID" value="NZ_QKRA01000004.1"/>
</dbReference>
<dbReference type="EMBL" id="QKRA01000004">
    <property type="protein sequence ID" value="RDL44143.1"/>
    <property type="molecule type" value="Genomic_DNA"/>
</dbReference>
<evidence type="ECO:0000313" key="2">
    <source>
        <dbReference type="Proteomes" id="UP000254326"/>
    </source>
</evidence>
<evidence type="ECO:0000313" key="1">
    <source>
        <dbReference type="EMBL" id="RDL44143.1"/>
    </source>
</evidence>
<organism evidence="1 2">
    <name type="scientific">Marinomonas piezotolerans</name>
    <dbReference type="NCBI Taxonomy" id="2213058"/>
    <lineage>
        <taxon>Bacteria</taxon>
        <taxon>Pseudomonadati</taxon>
        <taxon>Pseudomonadota</taxon>
        <taxon>Gammaproteobacteria</taxon>
        <taxon>Oceanospirillales</taxon>
        <taxon>Oceanospirillaceae</taxon>
        <taxon>Marinomonas</taxon>
    </lineage>
</organism>
<evidence type="ECO:0008006" key="3">
    <source>
        <dbReference type="Google" id="ProtNLM"/>
    </source>
</evidence>
<protein>
    <recommendedName>
        <fullName evidence="3">TnsE C-terminal domain-containing protein</fullName>
    </recommendedName>
</protein>
<dbReference type="AlphaFoldDB" id="A0A370U8S7"/>
<gene>
    <name evidence="1" type="ORF">DN730_10950</name>
</gene>
<proteinExistence type="predicted"/>
<accession>A0A370U8S7</accession>